<evidence type="ECO:0000256" key="1">
    <source>
        <dbReference type="SAM" id="MobiDB-lite"/>
    </source>
</evidence>
<reference evidence="2 3" key="1">
    <citation type="submission" date="2019-03" db="EMBL/GenBank/DDBJ databases">
        <title>Genomic Encyclopedia of Type Strains, Phase IV (KMG-IV): sequencing the most valuable type-strain genomes for metagenomic binning, comparative biology and taxonomic classification.</title>
        <authorList>
            <person name="Goeker M."/>
        </authorList>
    </citation>
    <scope>NUCLEOTIDE SEQUENCE [LARGE SCALE GENOMIC DNA]</scope>
    <source>
        <strain evidence="2 3">DSM 15969</strain>
    </source>
</reference>
<accession>A0A4R1Q2J2</accession>
<dbReference type="AlphaFoldDB" id="A0A4R1Q2J2"/>
<dbReference type="EMBL" id="SLUI01000005">
    <property type="protein sequence ID" value="TCL37868.1"/>
    <property type="molecule type" value="Genomic_DNA"/>
</dbReference>
<organism evidence="2 3">
    <name type="scientific">Anaerospora hongkongensis</name>
    <dbReference type="NCBI Taxonomy" id="244830"/>
    <lineage>
        <taxon>Bacteria</taxon>
        <taxon>Bacillati</taxon>
        <taxon>Bacillota</taxon>
        <taxon>Negativicutes</taxon>
        <taxon>Selenomonadales</taxon>
        <taxon>Sporomusaceae</taxon>
        <taxon>Anaerospora</taxon>
    </lineage>
</organism>
<protein>
    <submittedName>
        <fullName evidence="2">Uncharacterized protein</fullName>
    </submittedName>
</protein>
<dbReference type="RefSeq" id="WP_279388500.1">
    <property type="nucleotide sequence ID" value="NZ_DAIMLW010000111.1"/>
</dbReference>
<dbReference type="Proteomes" id="UP000295063">
    <property type="component" value="Unassembled WGS sequence"/>
</dbReference>
<evidence type="ECO:0000313" key="3">
    <source>
        <dbReference type="Proteomes" id="UP000295063"/>
    </source>
</evidence>
<gene>
    <name evidence="2" type="ORF">EV210_105309</name>
</gene>
<feature type="region of interest" description="Disordered" evidence="1">
    <location>
        <begin position="1"/>
        <end position="43"/>
    </location>
</feature>
<comment type="caution">
    <text evidence="2">The sequence shown here is derived from an EMBL/GenBank/DDBJ whole genome shotgun (WGS) entry which is preliminary data.</text>
</comment>
<name>A0A4R1Q2J2_9FIRM</name>
<proteinExistence type="predicted"/>
<sequence length="43" mass="4911">MDDKLRNPSSYAEELLSGKKEAEKPRQQPPKVDILEGDDWLPS</sequence>
<feature type="compositionally biased region" description="Basic and acidic residues" evidence="1">
    <location>
        <begin position="16"/>
        <end position="26"/>
    </location>
</feature>
<keyword evidence="3" id="KW-1185">Reference proteome</keyword>
<evidence type="ECO:0000313" key="2">
    <source>
        <dbReference type="EMBL" id="TCL37868.1"/>
    </source>
</evidence>